<feature type="domain" description="Rhodanese" evidence="2">
    <location>
        <begin position="398"/>
        <end position="482"/>
    </location>
</feature>
<dbReference type="CDD" id="cd07724">
    <property type="entry name" value="POD-like_MBL-fold"/>
    <property type="match status" value="1"/>
</dbReference>
<dbReference type="SUPFAM" id="SSF56281">
    <property type="entry name" value="Metallo-hydrolase/oxidoreductase"/>
    <property type="match status" value="1"/>
</dbReference>
<dbReference type="Gene3D" id="3.40.250.10">
    <property type="entry name" value="Rhodanese-like domain"/>
    <property type="match status" value="2"/>
</dbReference>
<dbReference type="InParanoid" id="W7XBP5"/>
<evidence type="ECO:0000259" key="2">
    <source>
        <dbReference type="PROSITE" id="PS50206"/>
    </source>
</evidence>
<gene>
    <name evidence="3" type="ORF">TTHERM_000681749</name>
</gene>
<dbReference type="KEGG" id="tet:TTHERM_000681749"/>
<evidence type="ECO:0000256" key="1">
    <source>
        <dbReference type="ARBA" id="ARBA00022723"/>
    </source>
</evidence>
<dbReference type="Proteomes" id="UP000009168">
    <property type="component" value="Unassembled WGS sequence"/>
</dbReference>
<dbReference type="STRING" id="312017.W7XBP5"/>
<proteinExistence type="predicted"/>
<dbReference type="InterPro" id="IPR044528">
    <property type="entry name" value="POD-like_MBL-fold"/>
</dbReference>
<dbReference type="InterPro" id="IPR001763">
    <property type="entry name" value="Rhodanese-like_dom"/>
</dbReference>
<dbReference type="GO" id="GO:0046872">
    <property type="term" value="F:metal ion binding"/>
    <property type="evidence" value="ECO:0007669"/>
    <property type="project" value="UniProtKB-KW"/>
</dbReference>
<reference evidence="4" key="1">
    <citation type="journal article" date="2006" name="PLoS Biol.">
        <title>Macronuclear genome sequence of the ciliate Tetrahymena thermophila, a model eukaryote.</title>
        <authorList>
            <person name="Eisen J.A."/>
            <person name="Coyne R.S."/>
            <person name="Wu M."/>
            <person name="Wu D."/>
            <person name="Thiagarajan M."/>
            <person name="Wortman J.R."/>
            <person name="Badger J.H."/>
            <person name="Ren Q."/>
            <person name="Amedeo P."/>
            <person name="Jones K.M."/>
            <person name="Tallon L.J."/>
            <person name="Delcher A.L."/>
            <person name="Salzberg S.L."/>
            <person name="Silva J.C."/>
            <person name="Haas B.J."/>
            <person name="Majoros W.H."/>
            <person name="Farzad M."/>
            <person name="Carlton J.M."/>
            <person name="Smith R.K. Jr."/>
            <person name="Garg J."/>
            <person name="Pearlman R.E."/>
            <person name="Karrer K.M."/>
            <person name="Sun L."/>
            <person name="Manning G."/>
            <person name="Elde N.C."/>
            <person name="Turkewitz A.P."/>
            <person name="Asai D.J."/>
            <person name="Wilkes D.E."/>
            <person name="Wang Y."/>
            <person name="Cai H."/>
            <person name="Collins K."/>
            <person name="Stewart B.A."/>
            <person name="Lee S.R."/>
            <person name="Wilamowska K."/>
            <person name="Weinberg Z."/>
            <person name="Ruzzo W.L."/>
            <person name="Wloga D."/>
            <person name="Gaertig J."/>
            <person name="Frankel J."/>
            <person name="Tsao C.-C."/>
            <person name="Gorovsky M.A."/>
            <person name="Keeling P.J."/>
            <person name="Waller R.F."/>
            <person name="Patron N.J."/>
            <person name="Cherry J.M."/>
            <person name="Stover N.A."/>
            <person name="Krieger C.J."/>
            <person name="del Toro C."/>
            <person name="Ryder H.F."/>
            <person name="Williamson S.C."/>
            <person name="Barbeau R.A."/>
            <person name="Hamilton E.P."/>
            <person name="Orias E."/>
        </authorList>
    </citation>
    <scope>NUCLEOTIDE SEQUENCE [LARGE SCALE GENOMIC DNA]</scope>
    <source>
        <strain evidence="4">SB210</strain>
    </source>
</reference>
<dbReference type="SUPFAM" id="SSF52821">
    <property type="entry name" value="Rhodanese/Cell cycle control phosphatase"/>
    <property type="match status" value="2"/>
</dbReference>
<sequence length="483" mass="54278">MNPTIVILEEENLFIQQFQLSNLSQLSYYVECKGIAAVINPVRDICLYSQLAESRNATIQFILLTEVPCDYISGHLILQKLYQAQIFVGPQSNCKFDNKTLKETEAITLGDYQLRQIYTPGHSIESCCYLLENVIQSCKPVAVFSGNTLLIGDTCGINTTQAQTIEEQTYLASLLFDSLRNKILTLLDTTIIYPGHTSGFILAPNAKNGLKDTLLNQKLVNRSLQEVTREQFIQQLLKITTEVPKNYYFISELNRDLVQADLLESKLQSAKQLVSVDELLKFQQQGSIILDCRPYADFLNGFIEKSVNMSLSTKIELWISMMYSCKNNNFVVICQPGKEEETYTRLARIGLDFTIKGTLQGGIDAYTESGKVLQKVPNIDAAKFKNEIYQQQAPYSMDVRDEQDYQAGHLENSLNVPISQMSEAFSSNIDHFPKDQPIYVFCNGGGRAPLGCSILKANGYQNVVHVVGGMSKLKENAIQLIKQ</sequence>
<dbReference type="SMART" id="SM00450">
    <property type="entry name" value="RHOD"/>
    <property type="match status" value="2"/>
</dbReference>
<dbReference type="InterPro" id="IPR036866">
    <property type="entry name" value="RibonucZ/Hydroxyglut_hydro"/>
</dbReference>
<protein>
    <submittedName>
        <fullName evidence="3">Rhodanese-like domain protein</fullName>
    </submittedName>
</protein>
<keyword evidence="4" id="KW-1185">Reference proteome</keyword>
<dbReference type="InterPro" id="IPR001279">
    <property type="entry name" value="Metallo-B-lactamas"/>
</dbReference>
<dbReference type="GO" id="GO:0006749">
    <property type="term" value="P:glutathione metabolic process"/>
    <property type="evidence" value="ECO:0007669"/>
    <property type="project" value="InterPro"/>
</dbReference>
<dbReference type="PANTHER" id="PTHR43084">
    <property type="entry name" value="PERSULFIDE DIOXYGENASE ETHE1"/>
    <property type="match status" value="1"/>
</dbReference>
<dbReference type="SMART" id="SM00849">
    <property type="entry name" value="Lactamase_B"/>
    <property type="match status" value="1"/>
</dbReference>
<dbReference type="PROSITE" id="PS50206">
    <property type="entry name" value="RHODANESE_3"/>
    <property type="match status" value="2"/>
</dbReference>
<dbReference type="Pfam" id="PF00581">
    <property type="entry name" value="Rhodanese"/>
    <property type="match status" value="2"/>
</dbReference>
<dbReference type="PANTHER" id="PTHR43084:SF1">
    <property type="entry name" value="PERSULFIDE DIOXYGENASE ETHE1, MITOCHONDRIAL"/>
    <property type="match status" value="1"/>
</dbReference>
<evidence type="ECO:0000313" key="4">
    <source>
        <dbReference type="Proteomes" id="UP000009168"/>
    </source>
</evidence>
<dbReference type="InterPro" id="IPR036873">
    <property type="entry name" value="Rhodanese-like_dom_sf"/>
</dbReference>
<dbReference type="InterPro" id="IPR051682">
    <property type="entry name" value="Mito_Persulfide_Diox"/>
</dbReference>
<keyword evidence="1" id="KW-0479">Metal-binding</keyword>
<name>W7XBP5_TETTS</name>
<organism evidence="3 4">
    <name type="scientific">Tetrahymena thermophila (strain SB210)</name>
    <dbReference type="NCBI Taxonomy" id="312017"/>
    <lineage>
        <taxon>Eukaryota</taxon>
        <taxon>Sar</taxon>
        <taxon>Alveolata</taxon>
        <taxon>Ciliophora</taxon>
        <taxon>Intramacronucleata</taxon>
        <taxon>Oligohymenophorea</taxon>
        <taxon>Hymenostomatida</taxon>
        <taxon>Tetrahymenina</taxon>
        <taxon>Tetrahymenidae</taxon>
        <taxon>Tetrahymena</taxon>
    </lineage>
</organism>
<dbReference type="EMBL" id="GG662247">
    <property type="protein sequence ID" value="EWS71106.1"/>
    <property type="molecule type" value="Genomic_DNA"/>
</dbReference>
<dbReference type="RefSeq" id="XP_012656349.1">
    <property type="nucleotide sequence ID" value="XM_012800895.1"/>
</dbReference>
<dbReference type="AlphaFoldDB" id="W7XBP5"/>
<evidence type="ECO:0000313" key="3">
    <source>
        <dbReference type="EMBL" id="EWS71106.1"/>
    </source>
</evidence>
<dbReference type="GO" id="GO:0050313">
    <property type="term" value="F:sulfur dioxygenase activity"/>
    <property type="evidence" value="ECO:0007669"/>
    <property type="project" value="InterPro"/>
</dbReference>
<accession>W7XBP5</accession>
<dbReference type="OrthoDB" id="449487at2759"/>
<dbReference type="GeneID" id="24440174"/>
<feature type="domain" description="Rhodanese" evidence="2">
    <location>
        <begin position="283"/>
        <end position="375"/>
    </location>
</feature>
<dbReference type="GO" id="GO:0070813">
    <property type="term" value="P:hydrogen sulfide metabolic process"/>
    <property type="evidence" value="ECO:0007669"/>
    <property type="project" value="TreeGrafter"/>
</dbReference>
<dbReference type="Gene3D" id="3.60.15.10">
    <property type="entry name" value="Ribonuclease Z/Hydroxyacylglutathione hydrolase-like"/>
    <property type="match status" value="1"/>
</dbReference>
<dbReference type="CDD" id="cd00158">
    <property type="entry name" value="RHOD"/>
    <property type="match status" value="1"/>
</dbReference>